<dbReference type="PIRSF" id="PIRSF028139">
    <property type="entry name" value="DOPA-diox_rel_Mll2280"/>
    <property type="match status" value="1"/>
</dbReference>
<evidence type="ECO:0000313" key="2">
    <source>
        <dbReference type="Proteomes" id="UP001203058"/>
    </source>
</evidence>
<dbReference type="EMBL" id="JAKZHW010000001">
    <property type="protein sequence ID" value="MCH8614943.1"/>
    <property type="molecule type" value="Genomic_DNA"/>
</dbReference>
<protein>
    <submittedName>
        <fullName evidence="1">DOPA 4,5-dioxygenase family protein</fullName>
    </submittedName>
</protein>
<keyword evidence="2" id="KW-1185">Reference proteome</keyword>
<dbReference type="RefSeq" id="WP_241445584.1">
    <property type="nucleotide sequence ID" value="NZ_JAKZHW010000001.1"/>
</dbReference>
<dbReference type="Pfam" id="PF08883">
    <property type="entry name" value="DOPA_dioxygen"/>
    <property type="match status" value="1"/>
</dbReference>
<evidence type="ECO:0000313" key="1">
    <source>
        <dbReference type="EMBL" id="MCH8614943.1"/>
    </source>
</evidence>
<dbReference type="InterPro" id="IPR014980">
    <property type="entry name" value="DOPA_dioxygen"/>
</dbReference>
<reference evidence="1 2" key="1">
    <citation type="submission" date="2022-03" db="EMBL/GenBank/DDBJ databases">
        <authorList>
            <person name="Jo J.-H."/>
            <person name="Im W.-T."/>
        </authorList>
    </citation>
    <scope>NUCLEOTIDE SEQUENCE [LARGE SCALE GENOMIC DNA]</scope>
    <source>
        <strain evidence="1 2">SM33</strain>
    </source>
</reference>
<proteinExistence type="predicted"/>
<dbReference type="InterPro" id="IPR023389">
    <property type="entry name" value="DOPA-like_sf"/>
</dbReference>
<accession>A0ABS9VJP7</accession>
<dbReference type="Proteomes" id="UP001203058">
    <property type="component" value="Unassembled WGS sequence"/>
</dbReference>
<comment type="caution">
    <text evidence="1">The sequence shown here is derived from an EMBL/GenBank/DDBJ whole genome shotgun (WGS) entry which is preliminary data.</text>
</comment>
<name>A0ABS9VJP7_9SPHN</name>
<dbReference type="Gene3D" id="3.30.70.1240">
    <property type="entry name" value="DOPA-like domains"/>
    <property type="match status" value="1"/>
</dbReference>
<sequence length="114" mass="12899">MARMLGIRDFHAHIYFDADQLDRAQSLARAARERFGVPVGHFHTDPVGPHPRGSCQLTVRPEQFGEFAQWMALNRDGLTIFAHASTGYDLSDHTEHVIWFGESEPLHLDIFAEG</sequence>
<dbReference type="PANTHER" id="PTHR36423">
    <property type="entry name" value="AFR070WP"/>
    <property type="match status" value="1"/>
</dbReference>
<gene>
    <name evidence="1" type="ORF">LZ016_02325</name>
</gene>
<organism evidence="1 2">
    <name type="scientific">Sphingomonas telluris</name>
    <dbReference type="NCBI Taxonomy" id="2907998"/>
    <lineage>
        <taxon>Bacteria</taxon>
        <taxon>Pseudomonadati</taxon>
        <taxon>Pseudomonadota</taxon>
        <taxon>Alphaproteobacteria</taxon>
        <taxon>Sphingomonadales</taxon>
        <taxon>Sphingomonadaceae</taxon>
        <taxon>Sphingomonas</taxon>
    </lineage>
</organism>
<dbReference type="SUPFAM" id="SSF143410">
    <property type="entry name" value="DOPA-like"/>
    <property type="match status" value="1"/>
</dbReference>
<dbReference type="PANTHER" id="PTHR36423:SF2">
    <property type="entry name" value="AFR070WP"/>
    <property type="match status" value="1"/>
</dbReference>